<comment type="caution">
    <text evidence="6">The sequence shown here is derived from an EMBL/GenBank/DDBJ whole genome shotgun (WGS) entry which is preliminary data.</text>
</comment>
<organism evidence="6 7">
    <name type="scientific">Rhizobium rhizoryzae</name>
    <dbReference type="NCBI Taxonomy" id="451876"/>
    <lineage>
        <taxon>Bacteria</taxon>
        <taxon>Pseudomonadati</taxon>
        <taxon>Pseudomonadota</taxon>
        <taxon>Alphaproteobacteria</taxon>
        <taxon>Hyphomicrobiales</taxon>
        <taxon>Rhizobiaceae</taxon>
        <taxon>Rhizobium/Agrobacterium group</taxon>
        <taxon>Rhizobium</taxon>
    </lineage>
</organism>
<dbReference type="GO" id="GO:0008115">
    <property type="term" value="F:sarcosine oxidase activity"/>
    <property type="evidence" value="ECO:0007669"/>
    <property type="project" value="UniProtKB-EC"/>
</dbReference>
<evidence type="ECO:0000259" key="5">
    <source>
        <dbReference type="Pfam" id="PF01266"/>
    </source>
</evidence>
<dbReference type="InterPro" id="IPR045170">
    <property type="entry name" value="MTOX"/>
</dbReference>
<keyword evidence="7" id="KW-1185">Reference proteome</keyword>
<evidence type="ECO:0000256" key="1">
    <source>
        <dbReference type="ARBA" id="ARBA00001974"/>
    </source>
</evidence>
<evidence type="ECO:0000313" key="7">
    <source>
        <dbReference type="Proteomes" id="UP000519897"/>
    </source>
</evidence>
<keyword evidence="3" id="KW-0274">FAD</keyword>
<dbReference type="InterPro" id="IPR006076">
    <property type="entry name" value="FAD-dep_OxRdtase"/>
</dbReference>
<evidence type="ECO:0000256" key="2">
    <source>
        <dbReference type="ARBA" id="ARBA00022630"/>
    </source>
</evidence>
<keyword evidence="4 6" id="KW-0560">Oxidoreductase</keyword>
<keyword evidence="2" id="KW-0285">Flavoprotein</keyword>
<evidence type="ECO:0000313" key="6">
    <source>
        <dbReference type="EMBL" id="MBB4144233.1"/>
    </source>
</evidence>
<evidence type="ECO:0000256" key="3">
    <source>
        <dbReference type="ARBA" id="ARBA00022827"/>
    </source>
</evidence>
<dbReference type="SUPFAM" id="SSF51905">
    <property type="entry name" value="FAD/NAD(P)-binding domain"/>
    <property type="match status" value="1"/>
</dbReference>
<dbReference type="EC" id="1.5.3.1" evidence="6"/>
<dbReference type="PANTHER" id="PTHR10961">
    <property type="entry name" value="PEROXISOMAL SARCOSINE OXIDASE"/>
    <property type="match status" value="1"/>
</dbReference>
<dbReference type="InterPro" id="IPR036188">
    <property type="entry name" value="FAD/NAD-bd_sf"/>
</dbReference>
<evidence type="ECO:0000256" key="4">
    <source>
        <dbReference type="ARBA" id="ARBA00023002"/>
    </source>
</evidence>
<proteinExistence type="predicted"/>
<name>A0A7W6LIZ4_9HYPH</name>
<dbReference type="Gene3D" id="3.30.9.10">
    <property type="entry name" value="D-Amino Acid Oxidase, subunit A, domain 2"/>
    <property type="match status" value="1"/>
</dbReference>
<accession>A0A7W6LIZ4</accession>
<feature type="domain" description="FAD dependent oxidoreductase" evidence="5">
    <location>
        <begin position="6"/>
        <end position="358"/>
    </location>
</feature>
<dbReference type="RefSeq" id="WP_165131550.1">
    <property type="nucleotide sequence ID" value="NZ_CP049249.1"/>
</dbReference>
<dbReference type="SUPFAM" id="SSF54373">
    <property type="entry name" value="FAD-linked reductases, C-terminal domain"/>
    <property type="match status" value="1"/>
</dbReference>
<comment type="cofactor">
    <cofactor evidence="1">
        <name>FAD</name>
        <dbReference type="ChEBI" id="CHEBI:57692"/>
    </cofactor>
</comment>
<dbReference type="Gene3D" id="3.50.50.60">
    <property type="entry name" value="FAD/NAD(P)-binding domain"/>
    <property type="match status" value="1"/>
</dbReference>
<gene>
    <name evidence="6" type="ORF">GGQ72_002790</name>
</gene>
<dbReference type="NCBIfam" id="NF008425">
    <property type="entry name" value="PRK11259.1"/>
    <property type="match status" value="1"/>
</dbReference>
<dbReference type="PANTHER" id="PTHR10961:SF7">
    <property type="entry name" value="FAD DEPENDENT OXIDOREDUCTASE DOMAIN-CONTAINING PROTEIN"/>
    <property type="match status" value="1"/>
</dbReference>
<protein>
    <submittedName>
        <fullName evidence="6">Sarcosine oxidase</fullName>
        <ecNumber evidence="6">1.5.3.1</ecNumber>
    </submittedName>
</protein>
<dbReference type="Proteomes" id="UP000519897">
    <property type="component" value="Unassembled WGS sequence"/>
</dbReference>
<dbReference type="GO" id="GO:0050660">
    <property type="term" value="F:flavin adenine dinucleotide binding"/>
    <property type="evidence" value="ECO:0007669"/>
    <property type="project" value="InterPro"/>
</dbReference>
<reference evidence="6 7" key="1">
    <citation type="submission" date="2020-08" db="EMBL/GenBank/DDBJ databases">
        <title>Genomic Encyclopedia of Type Strains, Phase IV (KMG-IV): sequencing the most valuable type-strain genomes for metagenomic binning, comparative biology and taxonomic classification.</title>
        <authorList>
            <person name="Goeker M."/>
        </authorList>
    </citation>
    <scope>NUCLEOTIDE SEQUENCE [LARGE SCALE GENOMIC DNA]</scope>
    <source>
        <strain evidence="6 7">DSM 29514</strain>
    </source>
</reference>
<dbReference type="AlphaFoldDB" id="A0A7W6LIZ4"/>
<sequence length="379" mass="41175">MSQSFDVAVIGLGAMGSAALAELAERGFKVIGSERHYPAHPLGSSHGDSRMIRLAYFEDPSYVPILQRAYAKWRELEQRSGQEVLSVTGVLQIGLPDSDLLRGVLASCALHGLSHEVLDASSTMARFPAFSLDPDEMAILDPEGGFVRPEIAISLQVKRAAAAGAVMHFGETITHIDPGQGGVSVVSNHGRYFAKKVIVATGAWINQLVPRLQGKAKPIRQVVAWYHPKQALNAQQGRMPGFIRDEGPNGAFFGFPAIGSDGVKIGRHLHFNQPLDPDEPNAPVDDEDFTLLDQFAHHRLPTVASFRHKAITCRYTMMPNENFLIDFLPGTDDIIICSACSGHGFKFASVIGEILADLAEKSTTDLPIGLFAFDRHFPG</sequence>
<dbReference type="Pfam" id="PF01266">
    <property type="entry name" value="DAO"/>
    <property type="match status" value="1"/>
</dbReference>
<dbReference type="EMBL" id="JACIEC010000003">
    <property type="protein sequence ID" value="MBB4144233.1"/>
    <property type="molecule type" value="Genomic_DNA"/>
</dbReference>